<sequence length="190" mass="21381">KWVGESEKAVREVFRKARAASPSIIFFDEIDALTVKRGINGNGGISVADRVLSQLLNELDGIEPLINVTVVAATNRPDIIDSALLRPGRIDHILYVSPPDLLSRREIFRIQLRKMACAVDVDIEELATKTDGFSGAEIVSICQEAALCAMDDDLEAKEVRWEHFMRALSSFTRRITPEMIQFYDKFRQKS</sequence>
<gene>
    <name evidence="1" type="ORF">RPERSI_LOCUS16027</name>
</gene>
<dbReference type="EMBL" id="CAJVQC010039177">
    <property type="protein sequence ID" value="CAG8767891.1"/>
    <property type="molecule type" value="Genomic_DNA"/>
</dbReference>
<feature type="non-terminal residue" evidence="1">
    <location>
        <position position="1"/>
    </location>
</feature>
<keyword evidence="2" id="KW-1185">Reference proteome</keyword>
<accession>A0ACA9QX37</accession>
<evidence type="ECO:0000313" key="1">
    <source>
        <dbReference type="EMBL" id="CAG8767891.1"/>
    </source>
</evidence>
<organism evidence="1 2">
    <name type="scientific">Racocetra persica</name>
    <dbReference type="NCBI Taxonomy" id="160502"/>
    <lineage>
        <taxon>Eukaryota</taxon>
        <taxon>Fungi</taxon>
        <taxon>Fungi incertae sedis</taxon>
        <taxon>Mucoromycota</taxon>
        <taxon>Glomeromycotina</taxon>
        <taxon>Glomeromycetes</taxon>
        <taxon>Diversisporales</taxon>
        <taxon>Gigasporaceae</taxon>
        <taxon>Racocetra</taxon>
    </lineage>
</organism>
<feature type="non-terminal residue" evidence="1">
    <location>
        <position position="190"/>
    </location>
</feature>
<dbReference type="Proteomes" id="UP000789920">
    <property type="component" value="Unassembled WGS sequence"/>
</dbReference>
<evidence type="ECO:0000313" key="2">
    <source>
        <dbReference type="Proteomes" id="UP000789920"/>
    </source>
</evidence>
<name>A0ACA9QX37_9GLOM</name>
<proteinExistence type="predicted"/>
<reference evidence="1" key="1">
    <citation type="submission" date="2021-06" db="EMBL/GenBank/DDBJ databases">
        <authorList>
            <person name="Kallberg Y."/>
            <person name="Tangrot J."/>
            <person name="Rosling A."/>
        </authorList>
    </citation>
    <scope>NUCLEOTIDE SEQUENCE</scope>
    <source>
        <strain evidence="1">MA461A</strain>
    </source>
</reference>
<comment type="caution">
    <text evidence="1">The sequence shown here is derived from an EMBL/GenBank/DDBJ whole genome shotgun (WGS) entry which is preliminary data.</text>
</comment>
<protein>
    <submittedName>
        <fullName evidence="1">348_t:CDS:1</fullName>
    </submittedName>
</protein>